<evidence type="ECO:0000313" key="2">
    <source>
        <dbReference type="EMBL" id="KAJ8061901.1"/>
    </source>
</evidence>
<dbReference type="Proteomes" id="UP001152300">
    <property type="component" value="Unassembled WGS sequence"/>
</dbReference>
<feature type="region of interest" description="Disordered" evidence="1">
    <location>
        <begin position="1"/>
        <end position="22"/>
    </location>
</feature>
<evidence type="ECO:0000256" key="1">
    <source>
        <dbReference type="SAM" id="MobiDB-lite"/>
    </source>
</evidence>
<dbReference type="EMBL" id="JAPEIS010000011">
    <property type="protein sequence ID" value="KAJ8061901.1"/>
    <property type="molecule type" value="Genomic_DNA"/>
</dbReference>
<feature type="region of interest" description="Disordered" evidence="1">
    <location>
        <begin position="55"/>
        <end position="113"/>
    </location>
</feature>
<protein>
    <submittedName>
        <fullName evidence="2">Uncharacterized protein</fullName>
    </submittedName>
</protein>
<dbReference type="OrthoDB" id="3527058at2759"/>
<gene>
    <name evidence="2" type="ORF">OCU04_009690</name>
</gene>
<evidence type="ECO:0000313" key="3">
    <source>
        <dbReference type="Proteomes" id="UP001152300"/>
    </source>
</evidence>
<proteinExistence type="predicted"/>
<organism evidence="2 3">
    <name type="scientific">Sclerotinia nivalis</name>
    <dbReference type="NCBI Taxonomy" id="352851"/>
    <lineage>
        <taxon>Eukaryota</taxon>
        <taxon>Fungi</taxon>
        <taxon>Dikarya</taxon>
        <taxon>Ascomycota</taxon>
        <taxon>Pezizomycotina</taxon>
        <taxon>Leotiomycetes</taxon>
        <taxon>Helotiales</taxon>
        <taxon>Sclerotiniaceae</taxon>
        <taxon>Sclerotinia</taxon>
    </lineage>
</organism>
<reference evidence="2" key="1">
    <citation type="submission" date="2022-11" db="EMBL/GenBank/DDBJ databases">
        <title>Genome Resource of Sclerotinia nivalis Strain SnTB1, a Plant Pathogen Isolated from American Ginseng.</title>
        <authorList>
            <person name="Fan S."/>
        </authorList>
    </citation>
    <scope>NUCLEOTIDE SEQUENCE</scope>
    <source>
        <strain evidence="2">SnTB1</strain>
    </source>
</reference>
<dbReference type="AlphaFoldDB" id="A0A9X0AFM8"/>
<keyword evidence="3" id="KW-1185">Reference proteome</keyword>
<feature type="compositionally biased region" description="Polar residues" evidence="1">
    <location>
        <begin position="1"/>
        <end position="12"/>
    </location>
</feature>
<sequence>MSSNQQYQSNKPVETLVPRRCESETTEEFRIRYLEYKEGMVQDLRKSENRLYDEYRRTGGTGSKEIFSRRRIHGPRPPVPLFDQPRLLGQNESQQTYSSWPSETPQAREPNSQSTYMTEIALPPSFSAQYALPYNTMGVYGNGYFVSEAGGWDDGRDTWKTTMEQSHVSIDGTGTAEQRKG</sequence>
<accession>A0A9X0AFM8</accession>
<feature type="compositionally biased region" description="Polar residues" evidence="1">
    <location>
        <begin position="90"/>
        <end position="113"/>
    </location>
</feature>
<name>A0A9X0AFM8_9HELO</name>
<comment type="caution">
    <text evidence="2">The sequence shown here is derived from an EMBL/GenBank/DDBJ whole genome shotgun (WGS) entry which is preliminary data.</text>
</comment>